<evidence type="ECO:0000256" key="1">
    <source>
        <dbReference type="SAM" id="MobiDB-lite"/>
    </source>
</evidence>
<dbReference type="AlphaFoldDB" id="A0A2P2P2B5"/>
<protein>
    <submittedName>
        <fullName evidence="2">Uncharacterized protein</fullName>
    </submittedName>
</protein>
<reference evidence="2" key="1">
    <citation type="submission" date="2018-02" db="EMBL/GenBank/DDBJ databases">
        <title>Rhizophora mucronata_Transcriptome.</title>
        <authorList>
            <person name="Meera S.P."/>
            <person name="Sreeshan A."/>
            <person name="Augustine A."/>
        </authorList>
    </citation>
    <scope>NUCLEOTIDE SEQUENCE</scope>
    <source>
        <tissue evidence="2">Leaf</tissue>
    </source>
</reference>
<feature type="region of interest" description="Disordered" evidence="1">
    <location>
        <begin position="32"/>
        <end position="52"/>
    </location>
</feature>
<sequence length="52" mass="6001">MPKVVQWAKCTIFNETGKVLLRFFIFYTTERKRKYTSAPDSKKLAPASRSGC</sequence>
<organism evidence="2">
    <name type="scientific">Rhizophora mucronata</name>
    <name type="common">Asiatic mangrove</name>
    <dbReference type="NCBI Taxonomy" id="61149"/>
    <lineage>
        <taxon>Eukaryota</taxon>
        <taxon>Viridiplantae</taxon>
        <taxon>Streptophyta</taxon>
        <taxon>Embryophyta</taxon>
        <taxon>Tracheophyta</taxon>
        <taxon>Spermatophyta</taxon>
        <taxon>Magnoliopsida</taxon>
        <taxon>eudicotyledons</taxon>
        <taxon>Gunneridae</taxon>
        <taxon>Pentapetalae</taxon>
        <taxon>rosids</taxon>
        <taxon>fabids</taxon>
        <taxon>Malpighiales</taxon>
        <taxon>Rhizophoraceae</taxon>
        <taxon>Rhizophora</taxon>
    </lineage>
</organism>
<accession>A0A2P2P2B5</accession>
<evidence type="ECO:0000313" key="2">
    <source>
        <dbReference type="EMBL" id="MBX48862.1"/>
    </source>
</evidence>
<name>A0A2P2P2B5_RHIMU</name>
<dbReference type="EMBL" id="GGEC01068378">
    <property type="protein sequence ID" value="MBX48862.1"/>
    <property type="molecule type" value="Transcribed_RNA"/>
</dbReference>
<proteinExistence type="predicted"/>